<accession>A0AAU7XFZ7</accession>
<keyword evidence="2 6" id="KW-0288">FMN</keyword>
<evidence type="ECO:0000256" key="4">
    <source>
        <dbReference type="ARBA" id="ARBA00023033"/>
    </source>
</evidence>
<keyword evidence="3 8" id="KW-0560">Oxidoreductase</keyword>
<reference evidence="8" key="1">
    <citation type="submission" date="2024-06" db="EMBL/GenBank/DDBJ databases">
        <title>Methylostella associata gen. nov., sp. nov., a novel Ancalomicrobiaceae-affiliated facultatively methylotrophic bacteria that feed on methanotrophs of the genus Methylococcus.</title>
        <authorList>
            <person name="Saltykova V."/>
            <person name="Danilova O.V."/>
            <person name="Oshkin I.Y."/>
            <person name="Belova S.E."/>
            <person name="Pimenov N.V."/>
            <person name="Dedysh S.N."/>
        </authorList>
    </citation>
    <scope>NUCLEOTIDE SEQUENCE</scope>
    <source>
        <strain evidence="8">S20</strain>
    </source>
</reference>
<evidence type="ECO:0000259" key="7">
    <source>
        <dbReference type="Pfam" id="PF00296"/>
    </source>
</evidence>
<dbReference type="GO" id="GO:0004497">
    <property type="term" value="F:monooxygenase activity"/>
    <property type="evidence" value="ECO:0007669"/>
    <property type="project" value="UniProtKB-KW"/>
</dbReference>
<dbReference type="EC" id="1.-.-.-" evidence="8"/>
<evidence type="ECO:0000256" key="1">
    <source>
        <dbReference type="ARBA" id="ARBA00022630"/>
    </source>
</evidence>
<dbReference type="GO" id="GO:0016705">
    <property type="term" value="F:oxidoreductase activity, acting on paired donors, with incorporation or reduction of molecular oxygen"/>
    <property type="evidence" value="ECO:0007669"/>
    <property type="project" value="InterPro"/>
</dbReference>
<dbReference type="InterPro" id="IPR036661">
    <property type="entry name" value="Luciferase-like_sf"/>
</dbReference>
<dbReference type="InterPro" id="IPR051260">
    <property type="entry name" value="Diverse_substr_monoxygenases"/>
</dbReference>
<evidence type="ECO:0000256" key="3">
    <source>
        <dbReference type="ARBA" id="ARBA00023002"/>
    </source>
</evidence>
<dbReference type="PANTHER" id="PTHR30011:SF16">
    <property type="entry name" value="C2H2 FINGER DOMAIN TRANSCRIPTION FACTOR (EUROFUNG)-RELATED"/>
    <property type="match status" value="1"/>
</dbReference>
<evidence type="ECO:0000256" key="6">
    <source>
        <dbReference type="PIRSR" id="PIRSR000337-1"/>
    </source>
</evidence>
<keyword evidence="1 6" id="KW-0285">Flavoprotein</keyword>
<dbReference type="EMBL" id="CP158568">
    <property type="protein sequence ID" value="XBY46501.1"/>
    <property type="molecule type" value="Genomic_DNA"/>
</dbReference>
<dbReference type="InterPro" id="IPR011251">
    <property type="entry name" value="Luciferase-like_dom"/>
</dbReference>
<dbReference type="InterPro" id="IPR016215">
    <property type="entry name" value="NTA_MOA"/>
</dbReference>
<keyword evidence="4" id="KW-0503">Monooxygenase</keyword>
<dbReference type="SUPFAM" id="SSF51679">
    <property type="entry name" value="Bacterial luciferase-like"/>
    <property type="match status" value="1"/>
</dbReference>
<dbReference type="AlphaFoldDB" id="A0AAU7XFZ7"/>
<dbReference type="NCBIfam" id="TIGR03860">
    <property type="entry name" value="FMN_nitrolo"/>
    <property type="match status" value="1"/>
</dbReference>
<evidence type="ECO:0000256" key="2">
    <source>
        <dbReference type="ARBA" id="ARBA00022643"/>
    </source>
</evidence>
<name>A0AAU7XFZ7_9HYPH</name>
<feature type="domain" description="Luciferase-like" evidence="7">
    <location>
        <begin position="22"/>
        <end position="312"/>
    </location>
</feature>
<dbReference type="KEGG" id="mflg:ABS361_09965"/>
<feature type="binding site" evidence="6">
    <location>
        <position position="222"/>
    </location>
    <ligand>
        <name>FMN</name>
        <dbReference type="ChEBI" id="CHEBI:58210"/>
    </ligand>
</feature>
<feature type="binding site" evidence="6">
    <location>
        <position position="147"/>
    </location>
    <ligand>
        <name>FMN</name>
        <dbReference type="ChEBI" id="CHEBI:58210"/>
    </ligand>
</feature>
<dbReference type="Pfam" id="PF00296">
    <property type="entry name" value="Bac_luciferase"/>
    <property type="match status" value="1"/>
</dbReference>
<feature type="binding site" evidence="6">
    <location>
        <position position="61"/>
    </location>
    <ligand>
        <name>FMN</name>
        <dbReference type="ChEBI" id="CHEBI:58210"/>
    </ligand>
</feature>
<gene>
    <name evidence="8" type="ORF">ABS361_09965</name>
</gene>
<sequence>MTASSAPRRQMHLGLFILGTGSHVAGWRYPNAFDRFESIDQVRRIAEIAERGKFDLIFMGDNLYADPAAHPSYTSRLEPLTMLAAIAMTTSRIGLGATASTTYGDPFSTARAFASLDHISAGRAAWNAVTTANPVSAANFGRNHPDHSLRYEIAEEFVSTVKGLWDCWDEGAIVADRETGVYIDPAKVHALDHDGTYFQVKGPLNISRSPQGQPVVLQAGGSAPGQRLAARTADVVFSVVQDMGEAQKQYAALKALLPPFGRRPEDVTMLPGVMPVVGRTAREAFDKLATLQSFVSETNALALLSDRFGTDMSGYDLDGPVPEIATSDSYHSFSSVMLAKARRENMSLRDVYNLMAAARGHWVLCGSAVEVADTLQTWFEARAADGFNIMPPYFPDGFDDFVDLVVPILQERGLFRADYTGTTLRDHLGLSRPAPARNGSTVSV</sequence>
<feature type="binding site" evidence="6">
    <location>
        <position position="151"/>
    </location>
    <ligand>
        <name>FMN</name>
        <dbReference type="ChEBI" id="CHEBI:58210"/>
    </ligand>
</feature>
<organism evidence="8">
    <name type="scientific">Methyloraptor flagellatus</name>
    <dbReference type="NCBI Taxonomy" id="3162530"/>
    <lineage>
        <taxon>Bacteria</taxon>
        <taxon>Pseudomonadati</taxon>
        <taxon>Pseudomonadota</taxon>
        <taxon>Alphaproteobacteria</taxon>
        <taxon>Hyphomicrobiales</taxon>
        <taxon>Ancalomicrobiaceae</taxon>
        <taxon>Methyloraptor</taxon>
    </lineage>
</organism>
<dbReference type="RefSeq" id="WP_407051595.1">
    <property type="nucleotide sequence ID" value="NZ_CP158568.1"/>
</dbReference>
<protein>
    <submittedName>
        <fullName evidence="8">LLM class flavin-dependent oxidoreductase</fullName>
        <ecNumber evidence="8">1.-.-.-</ecNumber>
    </submittedName>
</protein>
<dbReference type="CDD" id="cd01095">
    <property type="entry name" value="Nitrilotriacetate_monoxgenase"/>
    <property type="match status" value="1"/>
</dbReference>
<evidence type="ECO:0000313" key="8">
    <source>
        <dbReference type="EMBL" id="XBY46501.1"/>
    </source>
</evidence>
<proteinExistence type="inferred from homology"/>
<dbReference type="Gene3D" id="3.20.20.30">
    <property type="entry name" value="Luciferase-like domain"/>
    <property type="match status" value="1"/>
</dbReference>
<evidence type="ECO:0000256" key="5">
    <source>
        <dbReference type="ARBA" id="ARBA00033748"/>
    </source>
</evidence>
<feature type="binding site" evidence="6">
    <location>
        <position position="98"/>
    </location>
    <ligand>
        <name>FMN</name>
        <dbReference type="ChEBI" id="CHEBI:58210"/>
    </ligand>
</feature>
<comment type="similarity">
    <text evidence="5">Belongs to the NtaA/SnaA/DszA monooxygenase family.</text>
</comment>
<dbReference type="PIRSF" id="PIRSF000337">
    <property type="entry name" value="NTA_MOA"/>
    <property type="match status" value="1"/>
</dbReference>
<dbReference type="PANTHER" id="PTHR30011">
    <property type="entry name" value="ALKANESULFONATE MONOOXYGENASE-RELATED"/>
    <property type="match status" value="1"/>
</dbReference>